<protein>
    <submittedName>
        <fullName evidence="1">Uncharacterized protein</fullName>
    </submittedName>
</protein>
<gene>
    <name evidence="1" type="ORF">ANANG_G00090650</name>
</gene>
<evidence type="ECO:0000313" key="1">
    <source>
        <dbReference type="EMBL" id="KAG5851211.1"/>
    </source>
</evidence>
<sequence length="191" mass="21788">MATNGNDRTTPLRATIIISTSLQNHDAARMLQAQQHRIRYSDFVESGTFIFPQSGIAFMLVAAQEFPENPEEAGLFERIKTFLQIHRNSFILLLASLHRKKEWEILSTVQQRFFGGNLRILPVHNIAEMVKGMLTIAKATSKPHVVTVRDRMSLARAHVIERSPVWEMLRDIQNYSEQTCGLQSCSPHRSC</sequence>
<dbReference type="AlphaFoldDB" id="A0A9D3MNP2"/>
<dbReference type="GO" id="GO:0005694">
    <property type="term" value="C:chromosome"/>
    <property type="evidence" value="ECO:0007669"/>
    <property type="project" value="TreeGrafter"/>
</dbReference>
<comment type="caution">
    <text evidence="1">The sequence shown here is derived from an EMBL/GenBank/DDBJ whole genome shotgun (WGS) entry which is preliminary data.</text>
</comment>
<proteinExistence type="predicted"/>
<dbReference type="GO" id="GO:0007131">
    <property type="term" value="P:reciprocal meiotic recombination"/>
    <property type="evidence" value="ECO:0007669"/>
    <property type="project" value="TreeGrafter"/>
</dbReference>
<name>A0A9D3MNP2_ANGAN</name>
<dbReference type="Pfam" id="PF15162">
    <property type="entry name" value="SCRE"/>
    <property type="match status" value="1"/>
</dbReference>
<dbReference type="EMBL" id="JAFIRN010000004">
    <property type="protein sequence ID" value="KAG5851211.1"/>
    <property type="molecule type" value="Genomic_DNA"/>
</dbReference>
<reference evidence="1" key="1">
    <citation type="submission" date="2021-01" db="EMBL/GenBank/DDBJ databases">
        <title>A chromosome-scale assembly of European eel, Anguilla anguilla.</title>
        <authorList>
            <person name="Henkel C."/>
            <person name="Jong-Raadsen S.A."/>
            <person name="Dufour S."/>
            <person name="Weltzien F.-A."/>
            <person name="Palstra A.P."/>
            <person name="Pelster B."/>
            <person name="Spaink H.P."/>
            <person name="Van Den Thillart G.E."/>
            <person name="Jansen H."/>
            <person name="Zahm M."/>
            <person name="Klopp C."/>
            <person name="Cedric C."/>
            <person name="Louis A."/>
            <person name="Berthelot C."/>
            <person name="Parey E."/>
            <person name="Roest Crollius H."/>
            <person name="Montfort J."/>
            <person name="Robinson-Rechavi M."/>
            <person name="Bucao C."/>
            <person name="Bouchez O."/>
            <person name="Gislard M."/>
            <person name="Lluch J."/>
            <person name="Milhes M."/>
            <person name="Lampietro C."/>
            <person name="Lopez Roques C."/>
            <person name="Donnadieu C."/>
            <person name="Braasch I."/>
            <person name="Desvignes T."/>
            <person name="Postlethwait J."/>
            <person name="Bobe J."/>
            <person name="Guiguen Y."/>
            <person name="Dirks R."/>
        </authorList>
    </citation>
    <scope>NUCLEOTIDE SEQUENCE</scope>
    <source>
        <strain evidence="1">Tag_6206</strain>
        <tissue evidence="1">Liver</tissue>
    </source>
</reference>
<dbReference type="PANTHER" id="PTHR31408:SF2">
    <property type="entry name" value="PROTEIN SPO16 HOMOLOG"/>
    <property type="match status" value="1"/>
</dbReference>
<dbReference type="PANTHER" id="PTHR31408">
    <property type="entry name" value="HYPOTHETICAL PROTEIN LOC689986"/>
    <property type="match status" value="1"/>
</dbReference>
<keyword evidence="2" id="KW-1185">Reference proteome</keyword>
<organism evidence="1 2">
    <name type="scientific">Anguilla anguilla</name>
    <name type="common">European freshwater eel</name>
    <name type="synonym">Muraena anguilla</name>
    <dbReference type="NCBI Taxonomy" id="7936"/>
    <lineage>
        <taxon>Eukaryota</taxon>
        <taxon>Metazoa</taxon>
        <taxon>Chordata</taxon>
        <taxon>Craniata</taxon>
        <taxon>Vertebrata</taxon>
        <taxon>Euteleostomi</taxon>
        <taxon>Actinopterygii</taxon>
        <taxon>Neopterygii</taxon>
        <taxon>Teleostei</taxon>
        <taxon>Anguilliformes</taxon>
        <taxon>Anguillidae</taxon>
        <taxon>Anguilla</taxon>
    </lineage>
</organism>
<dbReference type="GO" id="GO:0007130">
    <property type="term" value="P:synaptonemal complex assembly"/>
    <property type="evidence" value="ECO:0007669"/>
    <property type="project" value="InterPro"/>
</dbReference>
<dbReference type="Proteomes" id="UP001044222">
    <property type="component" value="Unassembled WGS sequence"/>
</dbReference>
<evidence type="ECO:0000313" key="2">
    <source>
        <dbReference type="Proteomes" id="UP001044222"/>
    </source>
</evidence>
<dbReference type="InterPro" id="IPR027857">
    <property type="entry name" value="SCRE"/>
</dbReference>
<accession>A0A9D3MNP2</accession>